<organism evidence="10 11">
    <name type="scientific">Mycena rosella</name>
    <name type="common">Pink bonnet</name>
    <name type="synonym">Agaricus rosellus</name>
    <dbReference type="NCBI Taxonomy" id="1033263"/>
    <lineage>
        <taxon>Eukaryota</taxon>
        <taxon>Fungi</taxon>
        <taxon>Dikarya</taxon>
        <taxon>Basidiomycota</taxon>
        <taxon>Agaricomycotina</taxon>
        <taxon>Agaricomycetes</taxon>
        <taxon>Agaricomycetidae</taxon>
        <taxon>Agaricales</taxon>
        <taxon>Marasmiineae</taxon>
        <taxon>Mycenaceae</taxon>
        <taxon>Mycena</taxon>
    </lineage>
</organism>
<evidence type="ECO:0000313" key="11">
    <source>
        <dbReference type="Proteomes" id="UP001221757"/>
    </source>
</evidence>
<evidence type="ECO:0000256" key="3">
    <source>
        <dbReference type="ARBA" id="ARBA00022679"/>
    </source>
</evidence>
<keyword evidence="11" id="KW-1185">Reference proteome</keyword>
<evidence type="ECO:0000256" key="5">
    <source>
        <dbReference type="ARBA" id="ARBA00022777"/>
    </source>
</evidence>
<proteinExistence type="predicted"/>
<dbReference type="EMBL" id="JARKIE010000353">
    <property type="protein sequence ID" value="KAJ7651909.1"/>
    <property type="molecule type" value="Genomic_DNA"/>
</dbReference>
<dbReference type="PANTHER" id="PTHR47634:SF9">
    <property type="entry name" value="PROTEIN KINASE DOMAIN-CONTAINING PROTEIN-RELATED"/>
    <property type="match status" value="1"/>
</dbReference>
<keyword evidence="5" id="KW-0418">Kinase</keyword>
<dbReference type="EC" id="2.7.11.1" evidence="1"/>
<dbReference type="InterPro" id="IPR051334">
    <property type="entry name" value="SRPK"/>
</dbReference>
<dbReference type="GO" id="GO:0005634">
    <property type="term" value="C:nucleus"/>
    <property type="evidence" value="ECO:0007669"/>
    <property type="project" value="TreeGrafter"/>
</dbReference>
<name>A0AAD7FZQ3_MYCRO</name>
<feature type="region of interest" description="Disordered" evidence="9">
    <location>
        <begin position="140"/>
        <end position="161"/>
    </location>
</feature>
<evidence type="ECO:0000313" key="10">
    <source>
        <dbReference type="EMBL" id="KAJ7651909.1"/>
    </source>
</evidence>
<evidence type="ECO:0000256" key="6">
    <source>
        <dbReference type="ARBA" id="ARBA00022840"/>
    </source>
</evidence>
<dbReference type="GO" id="GO:0004674">
    <property type="term" value="F:protein serine/threonine kinase activity"/>
    <property type="evidence" value="ECO:0007669"/>
    <property type="project" value="UniProtKB-KW"/>
</dbReference>
<dbReference type="GO" id="GO:0050684">
    <property type="term" value="P:regulation of mRNA processing"/>
    <property type="evidence" value="ECO:0007669"/>
    <property type="project" value="TreeGrafter"/>
</dbReference>
<dbReference type="GO" id="GO:0005524">
    <property type="term" value="F:ATP binding"/>
    <property type="evidence" value="ECO:0007669"/>
    <property type="project" value="UniProtKB-KW"/>
</dbReference>
<dbReference type="Gene3D" id="1.10.510.10">
    <property type="entry name" value="Transferase(Phosphotransferase) domain 1"/>
    <property type="match status" value="1"/>
</dbReference>
<accession>A0AAD7FZQ3</accession>
<evidence type="ECO:0000256" key="8">
    <source>
        <dbReference type="ARBA" id="ARBA00048679"/>
    </source>
</evidence>
<evidence type="ECO:0000256" key="2">
    <source>
        <dbReference type="ARBA" id="ARBA00022527"/>
    </source>
</evidence>
<evidence type="ECO:0000256" key="7">
    <source>
        <dbReference type="ARBA" id="ARBA00047899"/>
    </source>
</evidence>
<comment type="catalytic activity">
    <reaction evidence="8">
        <text>L-seryl-[protein] + ATP = O-phospho-L-seryl-[protein] + ADP + H(+)</text>
        <dbReference type="Rhea" id="RHEA:17989"/>
        <dbReference type="Rhea" id="RHEA-COMP:9863"/>
        <dbReference type="Rhea" id="RHEA-COMP:11604"/>
        <dbReference type="ChEBI" id="CHEBI:15378"/>
        <dbReference type="ChEBI" id="CHEBI:29999"/>
        <dbReference type="ChEBI" id="CHEBI:30616"/>
        <dbReference type="ChEBI" id="CHEBI:83421"/>
        <dbReference type="ChEBI" id="CHEBI:456216"/>
        <dbReference type="EC" id="2.7.11.1"/>
    </reaction>
</comment>
<evidence type="ECO:0000256" key="4">
    <source>
        <dbReference type="ARBA" id="ARBA00022741"/>
    </source>
</evidence>
<evidence type="ECO:0000256" key="1">
    <source>
        <dbReference type="ARBA" id="ARBA00012513"/>
    </source>
</evidence>
<comment type="caution">
    <text evidence="10">The sequence shown here is derived from an EMBL/GenBank/DDBJ whole genome shotgun (WGS) entry which is preliminary data.</text>
</comment>
<gene>
    <name evidence="10" type="ORF">B0H17DRAFT_1215081</name>
</gene>
<keyword evidence="4" id="KW-0547">Nucleotide-binding</keyword>
<dbReference type="Proteomes" id="UP001221757">
    <property type="component" value="Unassembled WGS sequence"/>
</dbReference>
<keyword evidence="2" id="KW-0723">Serine/threonine-protein kinase</keyword>
<sequence>MCLPTCVPKNISLGRKYSSEFFNRRGELRHISKLRFWPLDLVLHAKYLFPKPDADALAGFHGPMLRLHPEKCAKASELVHHKWLEAVVVLREFNVPRHAEMEELAGAAGTAVETGGAAHKTAEERVQRTQSEADALKPVEDARPGVVGAGAVDAETEAAAS</sequence>
<dbReference type="AlphaFoldDB" id="A0AAD7FZQ3"/>
<feature type="compositionally biased region" description="Low complexity" evidence="9">
    <location>
        <begin position="145"/>
        <end position="161"/>
    </location>
</feature>
<dbReference type="PANTHER" id="PTHR47634">
    <property type="entry name" value="PROTEIN KINASE DOMAIN-CONTAINING PROTEIN-RELATED"/>
    <property type="match status" value="1"/>
</dbReference>
<reference evidence="10" key="1">
    <citation type="submission" date="2023-03" db="EMBL/GenBank/DDBJ databases">
        <title>Massive genome expansion in bonnet fungi (Mycena s.s.) driven by repeated elements and novel gene families across ecological guilds.</title>
        <authorList>
            <consortium name="Lawrence Berkeley National Laboratory"/>
            <person name="Harder C.B."/>
            <person name="Miyauchi S."/>
            <person name="Viragh M."/>
            <person name="Kuo A."/>
            <person name="Thoen E."/>
            <person name="Andreopoulos B."/>
            <person name="Lu D."/>
            <person name="Skrede I."/>
            <person name="Drula E."/>
            <person name="Henrissat B."/>
            <person name="Morin E."/>
            <person name="Kohler A."/>
            <person name="Barry K."/>
            <person name="LaButti K."/>
            <person name="Morin E."/>
            <person name="Salamov A."/>
            <person name="Lipzen A."/>
            <person name="Mereny Z."/>
            <person name="Hegedus B."/>
            <person name="Baldrian P."/>
            <person name="Stursova M."/>
            <person name="Weitz H."/>
            <person name="Taylor A."/>
            <person name="Grigoriev I.V."/>
            <person name="Nagy L.G."/>
            <person name="Martin F."/>
            <person name="Kauserud H."/>
        </authorList>
    </citation>
    <scope>NUCLEOTIDE SEQUENCE</scope>
    <source>
        <strain evidence="10">CBHHK067</strain>
    </source>
</reference>
<dbReference type="GO" id="GO:0005737">
    <property type="term" value="C:cytoplasm"/>
    <property type="evidence" value="ECO:0007669"/>
    <property type="project" value="TreeGrafter"/>
</dbReference>
<dbReference type="GO" id="GO:0000245">
    <property type="term" value="P:spliceosomal complex assembly"/>
    <property type="evidence" value="ECO:0007669"/>
    <property type="project" value="TreeGrafter"/>
</dbReference>
<keyword evidence="3" id="KW-0808">Transferase</keyword>
<evidence type="ECO:0000256" key="9">
    <source>
        <dbReference type="SAM" id="MobiDB-lite"/>
    </source>
</evidence>
<keyword evidence="6" id="KW-0067">ATP-binding</keyword>
<comment type="catalytic activity">
    <reaction evidence="7">
        <text>L-threonyl-[protein] + ATP = O-phospho-L-threonyl-[protein] + ADP + H(+)</text>
        <dbReference type="Rhea" id="RHEA:46608"/>
        <dbReference type="Rhea" id="RHEA-COMP:11060"/>
        <dbReference type="Rhea" id="RHEA-COMP:11605"/>
        <dbReference type="ChEBI" id="CHEBI:15378"/>
        <dbReference type="ChEBI" id="CHEBI:30013"/>
        <dbReference type="ChEBI" id="CHEBI:30616"/>
        <dbReference type="ChEBI" id="CHEBI:61977"/>
        <dbReference type="ChEBI" id="CHEBI:456216"/>
        <dbReference type="EC" id="2.7.11.1"/>
    </reaction>
</comment>
<protein>
    <recommendedName>
        <fullName evidence="1">non-specific serine/threonine protein kinase</fullName>
        <ecNumber evidence="1">2.7.11.1</ecNumber>
    </recommendedName>
</protein>